<sequence length="116" mass="12922">MLKIACSLLFLSNLCLSQEKCGVILDGSTRQSIPYATIYIPATKQGMYATDKGTFCMPLDERKPDSLRISAIGYTSRTIDFQLITTLDTLLLWPTPIALQEVLVKADRQKLHAKCP</sequence>
<accession>A0A4R4KQL9</accession>
<evidence type="ECO:0000313" key="2">
    <source>
        <dbReference type="Proteomes" id="UP000295706"/>
    </source>
</evidence>
<comment type="caution">
    <text evidence="1">The sequence shown here is derived from an EMBL/GenBank/DDBJ whole genome shotgun (WGS) entry which is preliminary data.</text>
</comment>
<dbReference type="OrthoDB" id="961823at2"/>
<keyword evidence="1" id="KW-0378">Hydrolase</keyword>
<name>A0A4R4KQL9_9BACT</name>
<dbReference type="EMBL" id="SMJU01000001">
    <property type="protein sequence ID" value="TDB69222.1"/>
    <property type="molecule type" value="Genomic_DNA"/>
</dbReference>
<keyword evidence="1" id="KW-0645">Protease</keyword>
<keyword evidence="1" id="KW-0121">Carboxypeptidase</keyword>
<dbReference type="GO" id="GO:0004180">
    <property type="term" value="F:carboxypeptidase activity"/>
    <property type="evidence" value="ECO:0007669"/>
    <property type="project" value="UniProtKB-KW"/>
</dbReference>
<protein>
    <submittedName>
        <fullName evidence="1">Carboxypeptidase-like regulatory domain-containing protein</fullName>
    </submittedName>
</protein>
<dbReference type="Proteomes" id="UP000295706">
    <property type="component" value="Unassembled WGS sequence"/>
</dbReference>
<dbReference type="InterPro" id="IPR008969">
    <property type="entry name" value="CarboxyPept-like_regulatory"/>
</dbReference>
<dbReference type="AlphaFoldDB" id="A0A4R4KQL9"/>
<organism evidence="1 2">
    <name type="scientific">Arundinibacter roseus</name>
    <dbReference type="NCBI Taxonomy" id="2070510"/>
    <lineage>
        <taxon>Bacteria</taxon>
        <taxon>Pseudomonadati</taxon>
        <taxon>Bacteroidota</taxon>
        <taxon>Cytophagia</taxon>
        <taxon>Cytophagales</taxon>
        <taxon>Spirosomataceae</taxon>
        <taxon>Arundinibacter</taxon>
    </lineage>
</organism>
<dbReference type="Pfam" id="PF13715">
    <property type="entry name" value="CarbopepD_reg_2"/>
    <property type="match status" value="1"/>
</dbReference>
<proteinExistence type="predicted"/>
<keyword evidence="2" id="KW-1185">Reference proteome</keyword>
<reference evidence="1 2" key="1">
    <citation type="submission" date="2019-02" db="EMBL/GenBank/DDBJ databases">
        <title>Arundinibacter roseus gen. nov., sp. nov., a new member of the family Cytophagaceae.</title>
        <authorList>
            <person name="Szuroczki S."/>
            <person name="Khayer B."/>
            <person name="Sproer C."/>
            <person name="Toumi M."/>
            <person name="Szabo A."/>
            <person name="Felfoldi T."/>
            <person name="Schumann P."/>
            <person name="Toth E."/>
        </authorList>
    </citation>
    <scope>NUCLEOTIDE SEQUENCE [LARGE SCALE GENOMIC DNA]</scope>
    <source>
        <strain evidence="1 2">DMA-k-7a</strain>
    </source>
</reference>
<evidence type="ECO:0000313" key="1">
    <source>
        <dbReference type="EMBL" id="TDB69222.1"/>
    </source>
</evidence>
<gene>
    <name evidence="1" type="ORF">EZE20_02495</name>
</gene>
<dbReference type="SUPFAM" id="SSF49464">
    <property type="entry name" value="Carboxypeptidase regulatory domain-like"/>
    <property type="match status" value="1"/>
</dbReference>